<evidence type="ECO:0000313" key="4">
    <source>
        <dbReference type="EMBL" id="TPG04967.1"/>
    </source>
</evidence>
<organism evidence="4 5">
    <name type="scientific">Rhodanobacter glycinis</name>
    <dbReference type="NCBI Taxonomy" id="582702"/>
    <lineage>
        <taxon>Bacteria</taxon>
        <taxon>Pseudomonadati</taxon>
        <taxon>Pseudomonadota</taxon>
        <taxon>Gammaproteobacteria</taxon>
        <taxon>Lysobacterales</taxon>
        <taxon>Rhodanobacteraceae</taxon>
        <taxon>Rhodanobacter</taxon>
    </lineage>
</organism>
<evidence type="ECO:0000256" key="2">
    <source>
        <dbReference type="ARBA" id="ARBA00023315"/>
    </source>
</evidence>
<gene>
    <name evidence="4" type="ORF">EAH88_16485</name>
</gene>
<proteinExistence type="predicted"/>
<dbReference type="Pfam" id="PF00583">
    <property type="entry name" value="Acetyltransf_1"/>
    <property type="match status" value="1"/>
</dbReference>
<dbReference type="SUPFAM" id="SSF55729">
    <property type="entry name" value="Acyl-CoA N-acyltransferases (Nat)"/>
    <property type="match status" value="1"/>
</dbReference>
<dbReference type="GO" id="GO:0008080">
    <property type="term" value="F:N-acetyltransferase activity"/>
    <property type="evidence" value="ECO:0007669"/>
    <property type="project" value="UniProtKB-ARBA"/>
</dbReference>
<dbReference type="Gene3D" id="3.40.630.30">
    <property type="match status" value="1"/>
</dbReference>
<keyword evidence="1 4" id="KW-0808">Transferase</keyword>
<dbReference type="PANTHER" id="PTHR10545">
    <property type="entry name" value="DIAMINE N-ACETYLTRANSFERASE"/>
    <property type="match status" value="1"/>
</dbReference>
<reference evidence="4 5" key="1">
    <citation type="journal article" date="2019" name="Environ. Microbiol.">
        <title>Species interactions and distinct microbial communities in high Arctic permafrost affected cryosols are associated with the CH4 and CO2 gas fluxes.</title>
        <authorList>
            <person name="Altshuler I."/>
            <person name="Hamel J."/>
            <person name="Turney S."/>
            <person name="Magnuson E."/>
            <person name="Levesque R."/>
            <person name="Greer C."/>
            <person name="Whyte L.G."/>
        </authorList>
    </citation>
    <scope>NUCLEOTIDE SEQUENCE [LARGE SCALE GENOMIC DNA]</scope>
    <source>
        <strain evidence="4 5">S13Y</strain>
    </source>
</reference>
<dbReference type="Proteomes" id="UP000319486">
    <property type="component" value="Unassembled WGS sequence"/>
</dbReference>
<dbReference type="EMBL" id="RCZO01000011">
    <property type="protein sequence ID" value="TPG04967.1"/>
    <property type="molecule type" value="Genomic_DNA"/>
</dbReference>
<evidence type="ECO:0000256" key="1">
    <source>
        <dbReference type="ARBA" id="ARBA00022679"/>
    </source>
</evidence>
<protein>
    <submittedName>
        <fullName evidence="4">GNAT family N-acetyltransferase</fullName>
    </submittedName>
</protein>
<name>A0A502BVP0_9GAMM</name>
<dbReference type="InterPro" id="IPR000182">
    <property type="entry name" value="GNAT_dom"/>
</dbReference>
<evidence type="ECO:0000313" key="5">
    <source>
        <dbReference type="Proteomes" id="UP000319486"/>
    </source>
</evidence>
<comment type="caution">
    <text evidence="4">The sequence shown here is derived from an EMBL/GenBank/DDBJ whole genome shotgun (WGS) entry which is preliminary data.</text>
</comment>
<dbReference type="CDD" id="cd04301">
    <property type="entry name" value="NAT_SF"/>
    <property type="match status" value="1"/>
</dbReference>
<evidence type="ECO:0000259" key="3">
    <source>
        <dbReference type="PROSITE" id="PS51186"/>
    </source>
</evidence>
<keyword evidence="2" id="KW-0012">Acyltransferase</keyword>
<dbReference type="AlphaFoldDB" id="A0A502BVP0"/>
<keyword evidence="5" id="KW-1185">Reference proteome</keyword>
<dbReference type="InterPro" id="IPR051016">
    <property type="entry name" value="Diverse_Substrate_AcTransf"/>
</dbReference>
<sequence>MMSGFKQHLPWMVRRAGLQDAGTLVILCAEHARYERAPYDRAGKAALLERVLSDEPSRLTVWLAEANGKAIGYVTATSEFSTWSASDFLHMDCLFVREGCRGMGVGAALLATLVGFAHERGYAEVQWQTPDWNTEAERFYRREGALAQCKLRFSLAIGASEGGGESFSVTPSSQ</sequence>
<feature type="domain" description="N-acetyltransferase" evidence="3">
    <location>
        <begin position="11"/>
        <end position="174"/>
    </location>
</feature>
<dbReference type="PANTHER" id="PTHR10545:SF29">
    <property type="entry name" value="GH14572P-RELATED"/>
    <property type="match status" value="1"/>
</dbReference>
<accession>A0A502BVP0</accession>
<dbReference type="PROSITE" id="PS51186">
    <property type="entry name" value="GNAT"/>
    <property type="match status" value="1"/>
</dbReference>
<dbReference type="InterPro" id="IPR016181">
    <property type="entry name" value="Acyl_CoA_acyltransferase"/>
</dbReference>